<keyword evidence="4" id="KW-0862">Zinc</keyword>
<evidence type="ECO:0000256" key="3">
    <source>
        <dbReference type="ARBA" id="ARBA00022801"/>
    </source>
</evidence>
<dbReference type="InterPro" id="IPR020891">
    <property type="entry name" value="UPF0758_CS"/>
</dbReference>
<dbReference type="PROSITE" id="PS01302">
    <property type="entry name" value="UPF0758"/>
    <property type="match status" value="1"/>
</dbReference>
<reference evidence="7 8" key="1">
    <citation type="submission" date="2017-09" db="EMBL/GenBank/DDBJ databases">
        <title>Depth-based differentiation of microbial function through sediment-hosted aquifers and enrichment of novel symbionts in the deep terrestrial subsurface.</title>
        <authorList>
            <person name="Probst A.J."/>
            <person name="Ladd B."/>
            <person name="Jarett J.K."/>
            <person name="Geller-Mcgrath D.E."/>
            <person name="Sieber C.M."/>
            <person name="Emerson J.B."/>
            <person name="Anantharaman K."/>
            <person name="Thomas B.C."/>
            <person name="Malmstrom R."/>
            <person name="Stieglmeier M."/>
            <person name="Klingl A."/>
            <person name="Woyke T."/>
            <person name="Ryan C.M."/>
            <person name="Banfield J.F."/>
        </authorList>
    </citation>
    <scope>NUCLEOTIDE SEQUENCE [LARGE SCALE GENOMIC DNA]</scope>
    <source>
        <strain evidence="7">CG11_big_fil_rev_8_21_14_0_20_37_16</strain>
    </source>
</reference>
<evidence type="ECO:0000256" key="5">
    <source>
        <dbReference type="ARBA" id="ARBA00023049"/>
    </source>
</evidence>
<evidence type="ECO:0000256" key="4">
    <source>
        <dbReference type="ARBA" id="ARBA00022833"/>
    </source>
</evidence>
<comment type="caution">
    <text evidence="7">The sequence shown here is derived from an EMBL/GenBank/DDBJ whole genome shotgun (WGS) entry which is preliminary data.</text>
</comment>
<dbReference type="PROSITE" id="PS50249">
    <property type="entry name" value="MPN"/>
    <property type="match status" value="1"/>
</dbReference>
<dbReference type="Pfam" id="PF04002">
    <property type="entry name" value="RadC"/>
    <property type="match status" value="1"/>
</dbReference>
<evidence type="ECO:0000256" key="1">
    <source>
        <dbReference type="ARBA" id="ARBA00022670"/>
    </source>
</evidence>
<dbReference type="Proteomes" id="UP000229497">
    <property type="component" value="Unassembled WGS sequence"/>
</dbReference>
<feature type="domain" description="MPN" evidence="6">
    <location>
        <begin position="11"/>
        <end position="138"/>
    </location>
</feature>
<dbReference type="InterPro" id="IPR025657">
    <property type="entry name" value="RadC_JAB"/>
</dbReference>
<dbReference type="GO" id="GO:0008237">
    <property type="term" value="F:metallopeptidase activity"/>
    <property type="evidence" value="ECO:0007669"/>
    <property type="project" value="UniProtKB-KW"/>
</dbReference>
<evidence type="ECO:0000256" key="2">
    <source>
        <dbReference type="ARBA" id="ARBA00022723"/>
    </source>
</evidence>
<dbReference type="GO" id="GO:0006508">
    <property type="term" value="P:proteolysis"/>
    <property type="evidence" value="ECO:0007669"/>
    <property type="project" value="UniProtKB-KW"/>
</dbReference>
<keyword evidence="5" id="KW-0482">Metalloprotease</keyword>
<sequence length="138" mass="15610">MIIKISEDKKEIVKPEDIYRILTDCLKSEDKIDQDKEHFWVFHLDCRNKIKLLELVSLGTLNSSLVHPREVFTRAVGEISAQIIIAHNHPSGEANPSDDDITLTKRLVKAGELLGIELIDHIIVANSSFISLKEKSLI</sequence>
<evidence type="ECO:0000313" key="7">
    <source>
        <dbReference type="EMBL" id="PIQ71366.1"/>
    </source>
</evidence>
<protein>
    <submittedName>
        <fullName evidence="7">DNA repair protein RadC</fullName>
    </submittedName>
</protein>
<accession>A0A2H0KJG4</accession>
<dbReference type="InterPro" id="IPR037518">
    <property type="entry name" value="MPN"/>
</dbReference>
<dbReference type="GO" id="GO:0046872">
    <property type="term" value="F:metal ion binding"/>
    <property type="evidence" value="ECO:0007669"/>
    <property type="project" value="UniProtKB-KW"/>
</dbReference>
<keyword evidence="3" id="KW-0378">Hydrolase</keyword>
<dbReference type="EMBL" id="PCVK01000109">
    <property type="protein sequence ID" value="PIQ71366.1"/>
    <property type="molecule type" value="Genomic_DNA"/>
</dbReference>
<dbReference type="AlphaFoldDB" id="A0A2H0KJG4"/>
<dbReference type="PANTHER" id="PTHR30471">
    <property type="entry name" value="DNA REPAIR PROTEIN RADC"/>
    <property type="match status" value="1"/>
</dbReference>
<dbReference type="InterPro" id="IPR001405">
    <property type="entry name" value="UPF0758"/>
</dbReference>
<gene>
    <name evidence="7" type="ORF">COV87_03800</name>
</gene>
<dbReference type="PANTHER" id="PTHR30471:SF3">
    <property type="entry name" value="UPF0758 PROTEIN YEES-RELATED"/>
    <property type="match status" value="1"/>
</dbReference>
<evidence type="ECO:0000259" key="6">
    <source>
        <dbReference type="PROSITE" id="PS50249"/>
    </source>
</evidence>
<organism evidence="7 8">
    <name type="scientific">Candidatus Roizmanbacteria bacterium CG11_big_fil_rev_8_21_14_0_20_37_16</name>
    <dbReference type="NCBI Taxonomy" id="1974857"/>
    <lineage>
        <taxon>Bacteria</taxon>
        <taxon>Candidatus Roizmaniibacteriota</taxon>
    </lineage>
</organism>
<name>A0A2H0KJG4_9BACT</name>
<dbReference type="Gene3D" id="3.40.140.10">
    <property type="entry name" value="Cytidine Deaminase, domain 2"/>
    <property type="match status" value="1"/>
</dbReference>
<dbReference type="CDD" id="cd08071">
    <property type="entry name" value="MPN_DUF2466"/>
    <property type="match status" value="1"/>
</dbReference>
<keyword evidence="1" id="KW-0645">Protease</keyword>
<proteinExistence type="predicted"/>
<evidence type="ECO:0000313" key="8">
    <source>
        <dbReference type="Proteomes" id="UP000229497"/>
    </source>
</evidence>
<keyword evidence="2" id="KW-0479">Metal-binding</keyword>